<organism evidence="1 2">
    <name type="scientific">Aromatoleum evansii</name>
    <name type="common">Azoarcus evansii</name>
    <dbReference type="NCBI Taxonomy" id="59406"/>
    <lineage>
        <taxon>Bacteria</taxon>
        <taxon>Pseudomonadati</taxon>
        <taxon>Pseudomonadota</taxon>
        <taxon>Betaproteobacteria</taxon>
        <taxon>Rhodocyclales</taxon>
        <taxon>Rhodocyclaceae</taxon>
        <taxon>Aromatoleum</taxon>
    </lineage>
</organism>
<evidence type="ECO:0008006" key="3">
    <source>
        <dbReference type="Google" id="ProtNLM"/>
    </source>
</evidence>
<proteinExistence type="predicted"/>
<evidence type="ECO:0000313" key="1">
    <source>
        <dbReference type="EMBL" id="WRL46352.1"/>
    </source>
</evidence>
<sequence length="190" mass="22064">MKRNKRYTIKDREFFESEFDRLLGVLVRHTAHFDSYIGMQLHWLADYYKFNLGDLLNPKKAPMQKRLIKLKSVAKRAFQPAGKQAVAEFNEWFIQIDKVRALRNDYVHGRWGVPGKLRGDENAPMSEAELILTFVPLSWSVSQDSVSVETELTLNEFAQQIDDAVKLFGQYSKLSEKYLPFMRLGTDGLN</sequence>
<evidence type="ECO:0000313" key="2">
    <source>
        <dbReference type="Proteomes" id="UP001626593"/>
    </source>
</evidence>
<dbReference type="RefSeq" id="WP_407279195.1">
    <property type="nucleotide sequence ID" value="NZ_CP141259.1"/>
</dbReference>
<protein>
    <recommendedName>
        <fullName evidence="3">Apea-like HEPN domain-containing protein</fullName>
    </recommendedName>
</protein>
<dbReference type="Proteomes" id="UP001626593">
    <property type="component" value="Chromosome"/>
</dbReference>
<accession>A0ABZ1AKG3</accession>
<reference evidence="1 2" key="1">
    <citation type="submission" date="2023-12" db="EMBL/GenBank/DDBJ databases">
        <title>A. evansii MAY27, complete genome.</title>
        <authorList>
            <person name="Wang Y."/>
        </authorList>
    </citation>
    <scope>NUCLEOTIDE SEQUENCE [LARGE SCALE GENOMIC DNA]</scope>
    <source>
        <strain evidence="1 2">MAY27</strain>
    </source>
</reference>
<name>A0ABZ1AKG3_AROEV</name>
<dbReference type="EMBL" id="CP141259">
    <property type="protein sequence ID" value="WRL46352.1"/>
    <property type="molecule type" value="Genomic_DNA"/>
</dbReference>
<gene>
    <name evidence="1" type="ORF">U5817_24675</name>
</gene>
<keyword evidence="2" id="KW-1185">Reference proteome</keyword>